<evidence type="ECO:0000256" key="1">
    <source>
        <dbReference type="ARBA" id="ARBA00004141"/>
    </source>
</evidence>
<comment type="caution">
    <text evidence="8">The sequence shown here is derived from an EMBL/GenBank/DDBJ whole genome shotgun (WGS) entry which is preliminary data.</text>
</comment>
<dbReference type="InterPro" id="IPR036259">
    <property type="entry name" value="MFS_trans_sf"/>
</dbReference>
<gene>
    <name evidence="8" type="ORF">GIB67_011003</name>
</gene>
<accession>A0A7J7MDN9</accession>
<keyword evidence="9" id="KW-1185">Reference proteome</keyword>
<evidence type="ECO:0000256" key="3">
    <source>
        <dbReference type="ARBA" id="ARBA00022989"/>
    </source>
</evidence>
<feature type="transmembrane region" description="Helical" evidence="5">
    <location>
        <begin position="103"/>
        <end position="128"/>
    </location>
</feature>
<evidence type="ECO:0000313" key="9">
    <source>
        <dbReference type="Proteomes" id="UP000541444"/>
    </source>
</evidence>
<feature type="transmembrane region" description="Helical" evidence="5">
    <location>
        <begin position="140"/>
        <end position="159"/>
    </location>
</feature>
<feature type="domain" description="Nodulin-like" evidence="6">
    <location>
        <begin position="11"/>
        <end position="256"/>
    </location>
</feature>
<dbReference type="Pfam" id="PF23262">
    <property type="entry name" value="NFD4_C"/>
    <property type="match status" value="1"/>
</dbReference>
<evidence type="ECO:0000259" key="6">
    <source>
        <dbReference type="Pfam" id="PF06813"/>
    </source>
</evidence>
<organism evidence="8 9">
    <name type="scientific">Kingdonia uniflora</name>
    <dbReference type="NCBI Taxonomy" id="39325"/>
    <lineage>
        <taxon>Eukaryota</taxon>
        <taxon>Viridiplantae</taxon>
        <taxon>Streptophyta</taxon>
        <taxon>Embryophyta</taxon>
        <taxon>Tracheophyta</taxon>
        <taxon>Spermatophyta</taxon>
        <taxon>Magnoliopsida</taxon>
        <taxon>Ranunculales</taxon>
        <taxon>Circaeasteraceae</taxon>
        <taxon>Kingdonia</taxon>
    </lineage>
</organism>
<evidence type="ECO:0000259" key="7">
    <source>
        <dbReference type="Pfam" id="PF23262"/>
    </source>
</evidence>
<dbReference type="AlphaFoldDB" id="A0A7J7MDN9"/>
<feature type="transmembrane region" description="Helical" evidence="5">
    <location>
        <begin position="76"/>
        <end position="97"/>
    </location>
</feature>
<feature type="transmembrane region" description="Helical" evidence="5">
    <location>
        <begin position="342"/>
        <end position="360"/>
    </location>
</feature>
<keyword evidence="4 5" id="KW-0472">Membrane</keyword>
<dbReference type="SUPFAM" id="SSF103473">
    <property type="entry name" value="MFS general substrate transporter"/>
    <property type="match status" value="2"/>
</dbReference>
<dbReference type="PANTHER" id="PTHR21576:SF154">
    <property type="entry name" value="OS04G0502800 PROTEIN"/>
    <property type="match status" value="1"/>
</dbReference>
<feature type="transmembrane region" description="Helical" evidence="5">
    <location>
        <begin position="211"/>
        <end position="230"/>
    </location>
</feature>
<dbReference type="EMBL" id="JACGCM010001597">
    <property type="protein sequence ID" value="KAF6152884.1"/>
    <property type="molecule type" value="Genomic_DNA"/>
</dbReference>
<name>A0A7J7MDN9_9MAGN</name>
<feature type="domain" description="NFD4 C-terminal" evidence="7">
    <location>
        <begin position="338"/>
        <end position="393"/>
    </location>
</feature>
<keyword evidence="3 5" id="KW-1133">Transmembrane helix</keyword>
<dbReference type="Pfam" id="PF06813">
    <property type="entry name" value="Nodulin-like"/>
    <property type="match status" value="1"/>
</dbReference>
<evidence type="ECO:0000256" key="2">
    <source>
        <dbReference type="ARBA" id="ARBA00022692"/>
    </source>
</evidence>
<comment type="subcellular location">
    <subcellularLocation>
        <location evidence="1">Membrane</location>
        <topology evidence="1">Multi-pass membrane protein</topology>
    </subcellularLocation>
</comment>
<dbReference type="Gene3D" id="1.20.1250.20">
    <property type="entry name" value="MFS general substrate transporter like domains"/>
    <property type="match status" value="1"/>
</dbReference>
<protein>
    <recommendedName>
        <fullName evidence="10">Nodulin-like domain-containing protein</fullName>
    </recommendedName>
</protein>
<evidence type="ECO:0000256" key="4">
    <source>
        <dbReference type="ARBA" id="ARBA00023136"/>
    </source>
</evidence>
<feature type="transmembrane region" description="Helical" evidence="5">
    <location>
        <begin position="171"/>
        <end position="190"/>
    </location>
</feature>
<feature type="transmembrane region" description="Helical" evidence="5">
    <location>
        <begin position="236"/>
        <end position="256"/>
    </location>
</feature>
<dbReference type="PANTHER" id="PTHR21576">
    <property type="entry name" value="UNCHARACTERIZED NODULIN-LIKE PROTEIN"/>
    <property type="match status" value="1"/>
</dbReference>
<sequence>MVTLKAGSRPPWVGLGAAVWVTIASGNAYNFPLYSHSLKSTLGFNQQQLTMLGVANDIGENVGVLPGIISNKYPPWVVLMVGGVCCFLGYGVLWLSLSQTVSLPYWLLWLALCVATNSSAWLGTAVLVTNMRNFPLSRGTVAGILKGYGGLSAAVYTEIYSGVLHNSSLKLLMFLTLGIPVLCLIVMYFIKPCTPAVEDSADRVHFLFTQAASVALGIYLLTTTVLNDVLSVGTPVAYAFVAIMAILLLAPLAIPVKMTLYRSAPRKSELVGRQDDFPSQLISEPLLTPSLSTSNLGGFQDNDYSSDIDMLIAEGEGAVRRKKKPKRGEDFTFRQACAKADFWLLFMVYFLGVGSGVTVLNNLAQIGIAQGVTDTTILLSLFSFCNFVGRLGGGSVSEHFVRLVFLQ</sequence>
<evidence type="ECO:0000256" key="5">
    <source>
        <dbReference type="SAM" id="Phobius"/>
    </source>
</evidence>
<feature type="transmembrane region" description="Helical" evidence="5">
    <location>
        <begin position="366"/>
        <end position="389"/>
    </location>
</feature>
<dbReference type="GO" id="GO:0016020">
    <property type="term" value="C:membrane"/>
    <property type="evidence" value="ECO:0007669"/>
    <property type="project" value="UniProtKB-SubCell"/>
</dbReference>
<evidence type="ECO:0008006" key="10">
    <source>
        <dbReference type="Google" id="ProtNLM"/>
    </source>
</evidence>
<proteinExistence type="predicted"/>
<keyword evidence="2 5" id="KW-0812">Transmembrane</keyword>
<reference evidence="8 9" key="1">
    <citation type="journal article" date="2020" name="IScience">
        <title>Genome Sequencing of the Endangered Kingdonia uniflora (Circaeasteraceae, Ranunculales) Reveals Potential Mechanisms of Evolutionary Specialization.</title>
        <authorList>
            <person name="Sun Y."/>
            <person name="Deng T."/>
            <person name="Zhang A."/>
            <person name="Moore M.J."/>
            <person name="Landis J.B."/>
            <person name="Lin N."/>
            <person name="Zhang H."/>
            <person name="Zhang X."/>
            <person name="Huang J."/>
            <person name="Zhang X."/>
            <person name="Sun H."/>
            <person name="Wang H."/>
        </authorList>
    </citation>
    <scope>NUCLEOTIDE SEQUENCE [LARGE SCALE GENOMIC DNA]</scope>
    <source>
        <strain evidence="8">TB1705</strain>
        <tissue evidence="8">Leaf</tissue>
    </source>
</reference>
<dbReference type="OrthoDB" id="410267at2759"/>
<dbReference type="InterPro" id="IPR056555">
    <property type="entry name" value="NFD4_C"/>
</dbReference>
<feature type="transmembrane region" description="Helical" evidence="5">
    <location>
        <begin position="12"/>
        <end position="31"/>
    </location>
</feature>
<dbReference type="Proteomes" id="UP000541444">
    <property type="component" value="Unassembled WGS sequence"/>
</dbReference>
<dbReference type="InterPro" id="IPR010658">
    <property type="entry name" value="Nodulin-like"/>
</dbReference>
<evidence type="ECO:0000313" key="8">
    <source>
        <dbReference type="EMBL" id="KAF6152884.1"/>
    </source>
</evidence>